<evidence type="ECO:0008006" key="3">
    <source>
        <dbReference type="Google" id="ProtNLM"/>
    </source>
</evidence>
<dbReference type="Pfam" id="PF04238">
    <property type="entry name" value="DUF420"/>
    <property type="match status" value="1"/>
</dbReference>
<feature type="transmembrane region" description="Helical" evidence="1">
    <location>
        <begin position="70"/>
        <end position="90"/>
    </location>
</feature>
<dbReference type="PANTHER" id="PTHR37692:SF1">
    <property type="entry name" value="DUF420 DOMAIN-CONTAINING PROTEIN"/>
    <property type="match status" value="1"/>
</dbReference>
<dbReference type="AlphaFoldDB" id="A0A382A4T6"/>
<dbReference type="GO" id="GO:0016020">
    <property type="term" value="C:membrane"/>
    <property type="evidence" value="ECO:0007669"/>
    <property type="project" value="InterPro"/>
</dbReference>
<keyword evidence="1" id="KW-1133">Transmembrane helix</keyword>
<dbReference type="GO" id="GO:0004129">
    <property type="term" value="F:cytochrome-c oxidase activity"/>
    <property type="evidence" value="ECO:0007669"/>
    <property type="project" value="InterPro"/>
</dbReference>
<dbReference type="InterPro" id="IPR013833">
    <property type="entry name" value="Cyt_c_oxidase_su3_a-hlx"/>
</dbReference>
<feature type="transmembrane region" description="Helical" evidence="1">
    <location>
        <begin position="5"/>
        <end position="21"/>
    </location>
</feature>
<accession>A0A382A4T6</accession>
<proteinExistence type="predicted"/>
<keyword evidence="1" id="KW-0472">Membrane</keyword>
<sequence>MRIIYIVSIVITMAVAFLILGPRPDGMEGILDVSVLPHVNALLNSICTILLLAALWFIKRKEIERHKMSMLTAFGFSTLFLVSYVIYHWFKAGPKLYLGDFSSIYYFILLTHIVLAMVIIPLALITLYRGWNMQVDKHKRIARITYPVWLYVSITGVAIYLMLY</sequence>
<dbReference type="PANTHER" id="PTHR37692">
    <property type="entry name" value="HYPOTHETICAL MEMBRANE SPANNING PROTEIN"/>
    <property type="match status" value="1"/>
</dbReference>
<keyword evidence="1" id="KW-0812">Transmembrane</keyword>
<feature type="transmembrane region" description="Helical" evidence="1">
    <location>
        <begin position="146"/>
        <end position="163"/>
    </location>
</feature>
<reference evidence="2" key="1">
    <citation type="submission" date="2018-05" db="EMBL/GenBank/DDBJ databases">
        <authorList>
            <person name="Lanie J.A."/>
            <person name="Ng W.-L."/>
            <person name="Kazmierczak K.M."/>
            <person name="Andrzejewski T.M."/>
            <person name="Davidsen T.M."/>
            <person name="Wayne K.J."/>
            <person name="Tettelin H."/>
            <person name="Glass J.I."/>
            <person name="Rusch D."/>
            <person name="Podicherti R."/>
            <person name="Tsui H.-C.T."/>
            <person name="Winkler M.E."/>
        </authorList>
    </citation>
    <scope>NUCLEOTIDE SEQUENCE</scope>
</reference>
<evidence type="ECO:0000256" key="1">
    <source>
        <dbReference type="SAM" id="Phobius"/>
    </source>
</evidence>
<gene>
    <name evidence="2" type="ORF">METZ01_LOCUS149105</name>
</gene>
<feature type="transmembrane region" description="Helical" evidence="1">
    <location>
        <begin position="41"/>
        <end position="58"/>
    </location>
</feature>
<organism evidence="2">
    <name type="scientific">marine metagenome</name>
    <dbReference type="NCBI Taxonomy" id="408172"/>
    <lineage>
        <taxon>unclassified sequences</taxon>
        <taxon>metagenomes</taxon>
        <taxon>ecological metagenomes</taxon>
    </lineage>
</organism>
<feature type="transmembrane region" description="Helical" evidence="1">
    <location>
        <begin position="102"/>
        <end position="125"/>
    </location>
</feature>
<dbReference type="GO" id="GO:0022904">
    <property type="term" value="P:respiratory electron transport chain"/>
    <property type="evidence" value="ECO:0007669"/>
    <property type="project" value="InterPro"/>
</dbReference>
<dbReference type="InterPro" id="IPR007352">
    <property type="entry name" value="DUF420"/>
</dbReference>
<protein>
    <recommendedName>
        <fullName evidence="3">DUF420 domain-containing protein</fullName>
    </recommendedName>
</protein>
<dbReference type="EMBL" id="UINC01023822">
    <property type="protein sequence ID" value="SVA96251.1"/>
    <property type="molecule type" value="Genomic_DNA"/>
</dbReference>
<dbReference type="Gene3D" id="1.20.120.80">
    <property type="entry name" value="Cytochrome c oxidase, subunit III, four-helix bundle"/>
    <property type="match status" value="1"/>
</dbReference>
<evidence type="ECO:0000313" key="2">
    <source>
        <dbReference type="EMBL" id="SVA96251.1"/>
    </source>
</evidence>
<name>A0A382A4T6_9ZZZZ</name>